<evidence type="ECO:0000256" key="1">
    <source>
        <dbReference type="ARBA" id="ARBA00004123"/>
    </source>
</evidence>
<name>A0AAD5C1B0_AMBAR</name>
<dbReference type="GO" id="GO:0005634">
    <property type="term" value="C:nucleus"/>
    <property type="evidence" value="ECO:0007669"/>
    <property type="project" value="UniProtKB-SubCell"/>
</dbReference>
<dbReference type="InterPro" id="IPR003340">
    <property type="entry name" value="B3_DNA-bd"/>
</dbReference>
<evidence type="ECO:0000256" key="2">
    <source>
        <dbReference type="ARBA" id="ARBA00023015"/>
    </source>
</evidence>
<evidence type="ECO:0000256" key="3">
    <source>
        <dbReference type="ARBA" id="ARBA00023125"/>
    </source>
</evidence>
<dbReference type="InterPro" id="IPR015300">
    <property type="entry name" value="DNA-bd_pseudobarrel_sf"/>
</dbReference>
<evidence type="ECO:0000313" key="8">
    <source>
        <dbReference type="Proteomes" id="UP001206925"/>
    </source>
</evidence>
<gene>
    <name evidence="7" type="ORF">M8C21_023799</name>
</gene>
<accession>A0AAD5C1B0</accession>
<keyword evidence="8" id="KW-1185">Reference proteome</keyword>
<dbReference type="PANTHER" id="PTHR31920:SF135">
    <property type="entry name" value="B3 DOMAIN-CONTAINING PROTEIN OS03G0621600-RELATED"/>
    <property type="match status" value="1"/>
</dbReference>
<comment type="subcellular location">
    <subcellularLocation>
        <location evidence="1">Nucleus</location>
    </subcellularLocation>
</comment>
<dbReference type="InterPro" id="IPR050655">
    <property type="entry name" value="Plant_B3_domain"/>
</dbReference>
<dbReference type="Gene3D" id="2.40.330.10">
    <property type="entry name" value="DNA-binding pseudobarrel domain"/>
    <property type="match status" value="2"/>
</dbReference>
<dbReference type="SUPFAM" id="SSF101936">
    <property type="entry name" value="DNA-binding pseudobarrel domain"/>
    <property type="match status" value="2"/>
</dbReference>
<dbReference type="AlphaFoldDB" id="A0AAD5C1B0"/>
<keyword evidence="5" id="KW-0539">Nucleus</keyword>
<comment type="caution">
    <text evidence="7">The sequence shown here is derived from an EMBL/GenBank/DDBJ whole genome shotgun (WGS) entry which is preliminary data.</text>
</comment>
<protein>
    <recommendedName>
        <fullName evidence="6">TF-B3 domain-containing protein</fullName>
    </recommendedName>
</protein>
<evidence type="ECO:0000256" key="4">
    <source>
        <dbReference type="ARBA" id="ARBA00023163"/>
    </source>
</evidence>
<dbReference type="EMBL" id="JAMZMK010009968">
    <property type="protein sequence ID" value="KAI7733501.1"/>
    <property type="molecule type" value="Genomic_DNA"/>
</dbReference>
<dbReference type="GO" id="GO:0003677">
    <property type="term" value="F:DNA binding"/>
    <property type="evidence" value="ECO:0007669"/>
    <property type="project" value="UniProtKB-KW"/>
</dbReference>
<dbReference type="PROSITE" id="PS50863">
    <property type="entry name" value="B3"/>
    <property type="match status" value="1"/>
</dbReference>
<dbReference type="PANTHER" id="PTHR31920">
    <property type="entry name" value="B3 DOMAIN-CONTAINING"/>
    <property type="match status" value="1"/>
</dbReference>
<keyword evidence="4" id="KW-0804">Transcription</keyword>
<sequence>MVCSFLVPVVGNYNTLLTLPPCYNILSQKHNFPTSLAFLFQIGGDGWLVDIVKDSNMCSFTGGWKNAATALNIKVGDLIIFKFIDGVDFQIDIIRKDVVQQPSNIFHISFTTQTECMISTSEHFKNHLQNNNLHKPFTIRFGTGKWLVDVKRSFTDLYITDGWKKLFEDLNLQIGVSSVFRKLKQTTFTVDLFLQDGTGVQPNDNDSNIQDEIIYIYSDESDADDDFPTDNPAVEQHHFTVEEYDDAIEQHHPPVHLNESDNAGNLLDDHIPVNHPPVAPHDPAVEENYDAVFLNEATNAADLTLDTADDHPTVVKQLTHKFADFVNGAELQIKFGDGNIIKEKIRAE</sequence>
<organism evidence="7 8">
    <name type="scientific">Ambrosia artemisiifolia</name>
    <name type="common">Common ragweed</name>
    <dbReference type="NCBI Taxonomy" id="4212"/>
    <lineage>
        <taxon>Eukaryota</taxon>
        <taxon>Viridiplantae</taxon>
        <taxon>Streptophyta</taxon>
        <taxon>Embryophyta</taxon>
        <taxon>Tracheophyta</taxon>
        <taxon>Spermatophyta</taxon>
        <taxon>Magnoliopsida</taxon>
        <taxon>eudicotyledons</taxon>
        <taxon>Gunneridae</taxon>
        <taxon>Pentapetalae</taxon>
        <taxon>asterids</taxon>
        <taxon>campanulids</taxon>
        <taxon>Asterales</taxon>
        <taxon>Asteraceae</taxon>
        <taxon>Asteroideae</taxon>
        <taxon>Heliantheae alliance</taxon>
        <taxon>Heliantheae</taxon>
        <taxon>Ambrosia</taxon>
    </lineage>
</organism>
<keyword evidence="2" id="KW-0805">Transcription regulation</keyword>
<evidence type="ECO:0000313" key="7">
    <source>
        <dbReference type="EMBL" id="KAI7733501.1"/>
    </source>
</evidence>
<keyword evidence="3" id="KW-0238">DNA-binding</keyword>
<evidence type="ECO:0000259" key="6">
    <source>
        <dbReference type="PROSITE" id="PS50863"/>
    </source>
</evidence>
<dbReference type="Proteomes" id="UP001206925">
    <property type="component" value="Unassembled WGS sequence"/>
</dbReference>
<evidence type="ECO:0000256" key="5">
    <source>
        <dbReference type="ARBA" id="ARBA00023242"/>
    </source>
</evidence>
<proteinExistence type="predicted"/>
<reference evidence="7" key="1">
    <citation type="submission" date="2022-06" db="EMBL/GenBank/DDBJ databases">
        <title>Uncovering the hologenomic basis of an extraordinary plant invasion.</title>
        <authorList>
            <person name="Bieker V.C."/>
            <person name="Martin M.D."/>
            <person name="Gilbert T."/>
            <person name="Hodgins K."/>
            <person name="Battlay P."/>
            <person name="Petersen B."/>
            <person name="Wilson J."/>
        </authorList>
    </citation>
    <scope>NUCLEOTIDE SEQUENCE</scope>
    <source>
        <strain evidence="7">AA19_3_7</strain>
        <tissue evidence="7">Leaf</tissue>
    </source>
</reference>
<feature type="domain" description="TF-B3" evidence="6">
    <location>
        <begin position="2"/>
        <end position="97"/>
    </location>
</feature>
<feature type="non-terminal residue" evidence="7">
    <location>
        <position position="1"/>
    </location>
</feature>